<evidence type="ECO:0000313" key="2">
    <source>
        <dbReference type="Proteomes" id="UP000318538"/>
    </source>
</evidence>
<proteinExistence type="predicted"/>
<keyword evidence="2" id="KW-1185">Reference proteome</keyword>
<sequence length="56" mass="6065">MANNLEAPKTGDMYRCTKCSFEVHVTGGCDCKNCTTKLECCGQPLDKVTAPPVQNI</sequence>
<dbReference type="AlphaFoldDB" id="A0A517N7H0"/>
<organism evidence="1 2">
    <name type="scientific">Rubripirellula lacrimiformis</name>
    <dbReference type="NCBI Taxonomy" id="1930273"/>
    <lineage>
        <taxon>Bacteria</taxon>
        <taxon>Pseudomonadati</taxon>
        <taxon>Planctomycetota</taxon>
        <taxon>Planctomycetia</taxon>
        <taxon>Pirellulales</taxon>
        <taxon>Pirellulaceae</taxon>
        <taxon>Rubripirellula</taxon>
    </lineage>
</organism>
<dbReference type="Proteomes" id="UP000318538">
    <property type="component" value="Chromosome"/>
</dbReference>
<protein>
    <recommendedName>
        <fullName evidence="3">Desulfoferrodoxin N-terminal domain-containing protein</fullName>
    </recommendedName>
</protein>
<reference evidence="1 2" key="1">
    <citation type="submission" date="2019-02" db="EMBL/GenBank/DDBJ databases">
        <title>Deep-cultivation of Planctomycetes and their phenomic and genomic characterization uncovers novel biology.</title>
        <authorList>
            <person name="Wiegand S."/>
            <person name="Jogler M."/>
            <person name="Boedeker C."/>
            <person name="Pinto D."/>
            <person name="Vollmers J."/>
            <person name="Rivas-Marin E."/>
            <person name="Kohn T."/>
            <person name="Peeters S.H."/>
            <person name="Heuer A."/>
            <person name="Rast P."/>
            <person name="Oberbeckmann S."/>
            <person name="Bunk B."/>
            <person name="Jeske O."/>
            <person name="Meyerdierks A."/>
            <person name="Storesund J.E."/>
            <person name="Kallscheuer N."/>
            <person name="Luecker S."/>
            <person name="Lage O.M."/>
            <person name="Pohl T."/>
            <person name="Merkel B.J."/>
            <person name="Hornburger P."/>
            <person name="Mueller R.-W."/>
            <person name="Bruemmer F."/>
            <person name="Labrenz M."/>
            <person name="Spormann A.M."/>
            <person name="Op den Camp H."/>
            <person name="Overmann J."/>
            <person name="Amann R."/>
            <person name="Jetten M.S.M."/>
            <person name="Mascher T."/>
            <person name="Medema M.H."/>
            <person name="Devos D.P."/>
            <person name="Kaster A.-K."/>
            <person name="Ovreas L."/>
            <person name="Rohde M."/>
            <person name="Galperin M.Y."/>
            <person name="Jogler C."/>
        </authorList>
    </citation>
    <scope>NUCLEOTIDE SEQUENCE [LARGE SCALE GENOMIC DNA]</scope>
    <source>
        <strain evidence="1 2">K22_7</strain>
    </source>
</reference>
<evidence type="ECO:0000313" key="1">
    <source>
        <dbReference type="EMBL" id="QDT03084.1"/>
    </source>
</evidence>
<dbReference type="KEGG" id="rlc:K227x_14640"/>
<gene>
    <name evidence="1" type="ORF">K227x_14640</name>
</gene>
<evidence type="ECO:0008006" key="3">
    <source>
        <dbReference type="Google" id="ProtNLM"/>
    </source>
</evidence>
<name>A0A517N7H0_9BACT</name>
<accession>A0A517N7H0</accession>
<dbReference type="EMBL" id="CP036525">
    <property type="protein sequence ID" value="QDT03084.1"/>
    <property type="molecule type" value="Genomic_DNA"/>
</dbReference>